<reference evidence="12 13" key="1">
    <citation type="journal article" date="2019" name="Int. J. Syst. Evol. Microbiol.">
        <title>The Global Catalogue of Microorganisms (GCM) 10K type strain sequencing project: providing services to taxonomists for standard genome sequencing and annotation.</title>
        <authorList>
            <consortium name="The Broad Institute Genomics Platform"/>
            <consortium name="The Broad Institute Genome Sequencing Center for Infectious Disease"/>
            <person name="Wu L."/>
            <person name="Ma J."/>
        </authorList>
    </citation>
    <scope>NUCLEOTIDE SEQUENCE [LARGE SCALE GENOMIC DNA]</scope>
    <source>
        <strain evidence="12 13">XZYJT29</strain>
    </source>
</reference>
<dbReference type="Pfam" id="PF00512">
    <property type="entry name" value="HisKA"/>
    <property type="match status" value="1"/>
</dbReference>
<dbReference type="CDD" id="cd00075">
    <property type="entry name" value="HATPase"/>
    <property type="match status" value="1"/>
</dbReference>
<dbReference type="InterPro" id="IPR000014">
    <property type="entry name" value="PAS"/>
</dbReference>
<keyword evidence="4" id="KW-0808">Transferase</keyword>
<sequence length="807" mass="87918">MSGTSTAIRVLHVDDDRDLGGLVAAALEREDDRFDVLTATDPDDALTLLDEERVDCVVSDYDMPGQTGIEFLETVRERDPDLPFVLYTGKGSEEVASEAISAGVTDYLQKGTGTDQYALLANRIENAVSAARSRSALEERNRSLETLISNLPGVVYRCRNDPGWPMEFVAGECERLTGYTAAELERGAVVWGEDVLHPDDRGRLWETVQSAVDAGDPFEVSYRIRTADGEVRWMWERGRAVGDDAERIEGFITDVTERRERAQTLERYRSMVDAMPDAACIYDADGRFVIANDYLADFFGASPEALEGEQSALVAEIRADAEAGEDPYRELVEGDREELQGIVEAVFPEHGEAVLDYRLARLEIDGEFDGVVGVARVVTERKRREGALSALTDATRQFMDAPDRETVAEHAVETAAAVLDEEVSGLWFVDEDGSALRPVAATDAALDLIGDLPTYTGGESLTWDAFRSGAVTVCEDLQTEPDRYNAETPLESEIILPLGEYGVMAVGATELASFDEVDVSLARILANTVEAALDRAAREQESREHRRELERQNERLDEFAGIVSHDLRNPLQIASARAELLAEEVDSEHLRSIRRAHDRMEALIDDLLTLGREGETVLDIEPVALGPVARTCWETVGASPATLVVETDDSVRADRRRLQQLLENLIGNAVEHGSTTADSRARRGADSQVPENANGTDPDDSGEARSGSAPRRVDGPVRGDAARSGVTVRVGTLDDGSGFFVADDGPGIPEGRREEVFESGYSTDAEGTGFGLSIVEQIAQAHGWSVAVTESESGGARFEITDVDVAD</sequence>
<protein>
    <recommendedName>
        <fullName evidence="2">histidine kinase</fullName>
        <ecNumber evidence="2">2.7.13.3</ecNumber>
    </recommendedName>
</protein>
<keyword evidence="3 7" id="KW-0597">Phosphoprotein</keyword>
<evidence type="ECO:0000256" key="2">
    <source>
        <dbReference type="ARBA" id="ARBA00012438"/>
    </source>
</evidence>
<dbReference type="Gene3D" id="3.30.450.20">
    <property type="entry name" value="PAS domain"/>
    <property type="match status" value="2"/>
</dbReference>
<dbReference type="SMART" id="SM00388">
    <property type="entry name" value="HisKA"/>
    <property type="match status" value="1"/>
</dbReference>
<dbReference type="InterPro" id="IPR001789">
    <property type="entry name" value="Sig_transdc_resp-reg_receiver"/>
</dbReference>
<evidence type="ECO:0000256" key="6">
    <source>
        <dbReference type="ARBA" id="ARBA00023012"/>
    </source>
</evidence>
<dbReference type="Pfam" id="PF08447">
    <property type="entry name" value="PAS_3"/>
    <property type="match status" value="1"/>
</dbReference>
<dbReference type="Pfam" id="PF02518">
    <property type="entry name" value="HATPase_c"/>
    <property type="match status" value="1"/>
</dbReference>
<dbReference type="InterPro" id="IPR004358">
    <property type="entry name" value="Sig_transdc_His_kin-like_C"/>
</dbReference>
<dbReference type="SUPFAM" id="SSF47384">
    <property type="entry name" value="Homodimeric domain of signal transducing histidine kinase"/>
    <property type="match status" value="1"/>
</dbReference>
<evidence type="ECO:0000256" key="5">
    <source>
        <dbReference type="ARBA" id="ARBA00022777"/>
    </source>
</evidence>
<evidence type="ECO:0000256" key="3">
    <source>
        <dbReference type="ARBA" id="ARBA00022553"/>
    </source>
</evidence>
<comment type="catalytic activity">
    <reaction evidence="1">
        <text>ATP + protein L-histidine = ADP + protein N-phospho-L-histidine.</text>
        <dbReference type="EC" id="2.7.13.3"/>
    </reaction>
</comment>
<proteinExistence type="predicted"/>
<feature type="domain" description="Histidine kinase" evidence="9">
    <location>
        <begin position="562"/>
        <end position="801"/>
    </location>
</feature>
<dbReference type="SUPFAM" id="SSF55781">
    <property type="entry name" value="GAF domain-like"/>
    <property type="match status" value="1"/>
</dbReference>
<evidence type="ECO:0000256" key="4">
    <source>
        <dbReference type="ARBA" id="ARBA00022679"/>
    </source>
</evidence>
<dbReference type="SMART" id="SM00091">
    <property type="entry name" value="PAS"/>
    <property type="match status" value="3"/>
</dbReference>
<evidence type="ECO:0000259" key="9">
    <source>
        <dbReference type="PROSITE" id="PS50109"/>
    </source>
</evidence>
<dbReference type="InterPro" id="IPR029016">
    <property type="entry name" value="GAF-like_dom_sf"/>
</dbReference>
<evidence type="ECO:0000256" key="7">
    <source>
        <dbReference type="PROSITE-ProRule" id="PRU00169"/>
    </source>
</evidence>
<dbReference type="PANTHER" id="PTHR43711">
    <property type="entry name" value="TWO-COMPONENT HISTIDINE KINASE"/>
    <property type="match status" value="1"/>
</dbReference>
<dbReference type="SUPFAM" id="SSF55874">
    <property type="entry name" value="ATPase domain of HSP90 chaperone/DNA topoisomerase II/histidine kinase"/>
    <property type="match status" value="1"/>
</dbReference>
<dbReference type="PRINTS" id="PR00344">
    <property type="entry name" value="BCTRLSENSOR"/>
</dbReference>
<dbReference type="InterPro" id="IPR035965">
    <property type="entry name" value="PAS-like_dom_sf"/>
</dbReference>
<feature type="region of interest" description="Disordered" evidence="8">
    <location>
        <begin position="669"/>
        <end position="724"/>
    </location>
</feature>
<dbReference type="CDD" id="cd00156">
    <property type="entry name" value="REC"/>
    <property type="match status" value="1"/>
</dbReference>
<evidence type="ECO:0000313" key="13">
    <source>
        <dbReference type="Proteomes" id="UP001596432"/>
    </source>
</evidence>
<organism evidence="12 13">
    <name type="scientific">Halosimplex aquaticum</name>
    <dbReference type="NCBI Taxonomy" id="3026162"/>
    <lineage>
        <taxon>Archaea</taxon>
        <taxon>Methanobacteriati</taxon>
        <taxon>Methanobacteriota</taxon>
        <taxon>Stenosarchaea group</taxon>
        <taxon>Halobacteria</taxon>
        <taxon>Halobacteriales</taxon>
        <taxon>Haloarculaceae</taxon>
        <taxon>Halosimplex</taxon>
    </lineage>
</organism>
<dbReference type="CDD" id="cd00082">
    <property type="entry name" value="HisKA"/>
    <property type="match status" value="1"/>
</dbReference>
<dbReference type="Proteomes" id="UP001596432">
    <property type="component" value="Unassembled WGS sequence"/>
</dbReference>
<dbReference type="Gene3D" id="3.30.565.10">
    <property type="entry name" value="Histidine kinase-like ATPase, C-terminal domain"/>
    <property type="match status" value="1"/>
</dbReference>
<dbReference type="PROSITE" id="PS50109">
    <property type="entry name" value="HIS_KIN"/>
    <property type="match status" value="1"/>
</dbReference>
<feature type="domain" description="PAS" evidence="11">
    <location>
        <begin position="140"/>
        <end position="215"/>
    </location>
</feature>
<dbReference type="InterPro" id="IPR005467">
    <property type="entry name" value="His_kinase_dom"/>
</dbReference>
<evidence type="ECO:0000256" key="8">
    <source>
        <dbReference type="SAM" id="MobiDB-lite"/>
    </source>
</evidence>
<keyword evidence="13" id="KW-1185">Reference proteome</keyword>
<dbReference type="GeneID" id="78821737"/>
<dbReference type="SMART" id="SM00086">
    <property type="entry name" value="PAC"/>
    <property type="match status" value="2"/>
</dbReference>
<accession>A0ABD5Y6T9</accession>
<feature type="compositionally biased region" description="Basic and acidic residues" evidence="8">
    <location>
        <begin position="711"/>
        <end position="721"/>
    </location>
</feature>
<dbReference type="InterPro" id="IPR003594">
    <property type="entry name" value="HATPase_dom"/>
</dbReference>
<dbReference type="InterPro" id="IPR011006">
    <property type="entry name" value="CheY-like_superfamily"/>
</dbReference>
<dbReference type="Pfam" id="PF08448">
    <property type="entry name" value="PAS_4"/>
    <property type="match status" value="1"/>
</dbReference>
<dbReference type="InterPro" id="IPR003018">
    <property type="entry name" value="GAF"/>
</dbReference>
<dbReference type="PROSITE" id="PS50110">
    <property type="entry name" value="RESPONSE_REGULATORY"/>
    <property type="match status" value="1"/>
</dbReference>
<evidence type="ECO:0000313" key="12">
    <source>
        <dbReference type="EMBL" id="MFC7141424.1"/>
    </source>
</evidence>
<dbReference type="NCBIfam" id="TIGR00229">
    <property type="entry name" value="sensory_box"/>
    <property type="match status" value="2"/>
</dbReference>
<dbReference type="SMART" id="SM00387">
    <property type="entry name" value="HATPase_c"/>
    <property type="match status" value="1"/>
</dbReference>
<dbReference type="GO" id="GO:0004673">
    <property type="term" value="F:protein histidine kinase activity"/>
    <property type="evidence" value="ECO:0007669"/>
    <property type="project" value="UniProtKB-EC"/>
</dbReference>
<dbReference type="InterPro" id="IPR036890">
    <property type="entry name" value="HATPase_C_sf"/>
</dbReference>
<keyword evidence="6" id="KW-0902">Two-component regulatory system</keyword>
<feature type="domain" description="PAS" evidence="11">
    <location>
        <begin position="264"/>
        <end position="317"/>
    </location>
</feature>
<dbReference type="SUPFAM" id="SSF52172">
    <property type="entry name" value="CheY-like"/>
    <property type="match status" value="1"/>
</dbReference>
<dbReference type="PANTHER" id="PTHR43711:SF1">
    <property type="entry name" value="HISTIDINE KINASE 1"/>
    <property type="match status" value="1"/>
</dbReference>
<keyword evidence="5" id="KW-0418">Kinase</keyword>
<name>A0ABD5Y6T9_9EURY</name>
<evidence type="ECO:0000259" key="11">
    <source>
        <dbReference type="PROSITE" id="PS50112"/>
    </source>
</evidence>
<evidence type="ECO:0000256" key="1">
    <source>
        <dbReference type="ARBA" id="ARBA00000085"/>
    </source>
</evidence>
<evidence type="ECO:0000259" key="10">
    <source>
        <dbReference type="PROSITE" id="PS50110"/>
    </source>
</evidence>
<dbReference type="RefSeq" id="WP_274322509.1">
    <property type="nucleotide sequence ID" value="NZ_CP118158.1"/>
</dbReference>
<dbReference type="InterPro" id="IPR036097">
    <property type="entry name" value="HisK_dim/P_sf"/>
</dbReference>
<dbReference type="Gene3D" id="3.30.450.40">
    <property type="match status" value="1"/>
</dbReference>
<dbReference type="InterPro" id="IPR013655">
    <property type="entry name" value="PAS_fold_3"/>
</dbReference>
<dbReference type="InterPro" id="IPR001610">
    <property type="entry name" value="PAC"/>
</dbReference>
<dbReference type="Gene3D" id="3.40.50.2300">
    <property type="match status" value="1"/>
</dbReference>
<gene>
    <name evidence="12" type="ORF">ACFQMA_16490</name>
</gene>
<dbReference type="Pfam" id="PF00072">
    <property type="entry name" value="Response_reg"/>
    <property type="match status" value="1"/>
</dbReference>
<dbReference type="InterPro" id="IPR050736">
    <property type="entry name" value="Sensor_HK_Regulatory"/>
</dbReference>
<dbReference type="SMART" id="SM00065">
    <property type="entry name" value="GAF"/>
    <property type="match status" value="1"/>
</dbReference>
<feature type="modified residue" description="4-aspartylphosphate" evidence="7">
    <location>
        <position position="60"/>
    </location>
</feature>
<dbReference type="GO" id="GO:0000160">
    <property type="term" value="P:phosphorelay signal transduction system"/>
    <property type="evidence" value="ECO:0007669"/>
    <property type="project" value="UniProtKB-KW"/>
</dbReference>
<dbReference type="InterPro" id="IPR003661">
    <property type="entry name" value="HisK_dim/P_dom"/>
</dbReference>
<dbReference type="SUPFAM" id="SSF55785">
    <property type="entry name" value="PYP-like sensor domain (PAS domain)"/>
    <property type="match status" value="2"/>
</dbReference>
<dbReference type="CDD" id="cd00130">
    <property type="entry name" value="PAS"/>
    <property type="match status" value="2"/>
</dbReference>
<comment type="caution">
    <text evidence="12">The sequence shown here is derived from an EMBL/GenBank/DDBJ whole genome shotgun (WGS) entry which is preliminary data.</text>
</comment>
<dbReference type="PROSITE" id="PS50112">
    <property type="entry name" value="PAS"/>
    <property type="match status" value="2"/>
</dbReference>
<feature type="domain" description="Response regulatory" evidence="10">
    <location>
        <begin position="9"/>
        <end position="125"/>
    </location>
</feature>
<dbReference type="EMBL" id="JBHTAS010000001">
    <property type="protein sequence ID" value="MFC7141424.1"/>
    <property type="molecule type" value="Genomic_DNA"/>
</dbReference>
<dbReference type="Pfam" id="PF13185">
    <property type="entry name" value="GAF_2"/>
    <property type="match status" value="1"/>
</dbReference>
<dbReference type="SMART" id="SM00448">
    <property type="entry name" value="REC"/>
    <property type="match status" value="1"/>
</dbReference>
<dbReference type="InterPro" id="IPR013656">
    <property type="entry name" value="PAS_4"/>
</dbReference>
<dbReference type="Gene3D" id="1.10.287.130">
    <property type="match status" value="1"/>
</dbReference>
<dbReference type="AlphaFoldDB" id="A0ABD5Y6T9"/>
<dbReference type="EC" id="2.7.13.3" evidence="2"/>